<dbReference type="PANTHER" id="PTHR30615">
    <property type="entry name" value="UNCHARACTERIZED PROTEIN YJBQ-RELATED"/>
    <property type="match status" value="1"/>
</dbReference>
<dbReference type="SUPFAM" id="SSF111038">
    <property type="entry name" value="YjbQ-like"/>
    <property type="match status" value="1"/>
</dbReference>
<dbReference type="PIRSF" id="PIRSF004681">
    <property type="entry name" value="UCP004681"/>
    <property type="match status" value="1"/>
</dbReference>
<dbReference type="PROSITE" id="PS01314">
    <property type="entry name" value="UPF0047"/>
    <property type="match status" value="1"/>
</dbReference>
<accession>A0A2P8DTH0</accession>
<evidence type="ECO:0000313" key="2">
    <source>
        <dbReference type="EMBL" id="PSL00508.1"/>
    </source>
</evidence>
<dbReference type="NCBIfam" id="TIGR00149">
    <property type="entry name" value="TIGR00149_YjbQ"/>
    <property type="match status" value="1"/>
</dbReference>
<sequence>MKTFQKTIRLKPYPRGFHLITDWIEKEFPELKEIQIGILHVFIQHTSAGLTINENADPSVRKDFETFINDLIPENYSRFIHNYEGPDDMPAHIKSSLFGNSVQIPISNGKMNLGTWQGLYLCEFRDNGGSRKLVLTAIGN</sequence>
<dbReference type="OrthoDB" id="9801725at2"/>
<evidence type="ECO:0000256" key="1">
    <source>
        <dbReference type="ARBA" id="ARBA00005534"/>
    </source>
</evidence>
<keyword evidence="3" id="KW-1185">Reference proteome</keyword>
<protein>
    <submittedName>
        <fullName evidence="2">Secondary thiamine-phosphate synthase enzyme</fullName>
    </submittedName>
</protein>
<reference evidence="2 3" key="1">
    <citation type="submission" date="2018-03" db="EMBL/GenBank/DDBJ databases">
        <title>Genomic Encyclopedia of Archaeal and Bacterial Type Strains, Phase II (KMG-II): from individual species to whole genera.</title>
        <authorList>
            <person name="Goeker M."/>
        </authorList>
    </citation>
    <scope>NUCLEOTIDE SEQUENCE [LARGE SCALE GENOMIC DNA]</scope>
    <source>
        <strain evidence="2 3">DSM 28057</strain>
    </source>
</reference>
<dbReference type="Pfam" id="PF01894">
    <property type="entry name" value="YjbQ"/>
    <property type="match status" value="1"/>
</dbReference>
<evidence type="ECO:0000313" key="3">
    <source>
        <dbReference type="Proteomes" id="UP000240708"/>
    </source>
</evidence>
<dbReference type="EMBL" id="PYGF01000015">
    <property type="protein sequence ID" value="PSL00508.1"/>
    <property type="molecule type" value="Genomic_DNA"/>
</dbReference>
<dbReference type="InterPro" id="IPR035917">
    <property type="entry name" value="YjbQ-like_sf"/>
</dbReference>
<organism evidence="2 3">
    <name type="scientific">Cecembia rubra</name>
    <dbReference type="NCBI Taxonomy" id="1485585"/>
    <lineage>
        <taxon>Bacteria</taxon>
        <taxon>Pseudomonadati</taxon>
        <taxon>Bacteroidota</taxon>
        <taxon>Cytophagia</taxon>
        <taxon>Cytophagales</taxon>
        <taxon>Cyclobacteriaceae</taxon>
        <taxon>Cecembia</taxon>
    </lineage>
</organism>
<dbReference type="AlphaFoldDB" id="A0A2P8DTH0"/>
<dbReference type="Proteomes" id="UP000240708">
    <property type="component" value="Unassembled WGS sequence"/>
</dbReference>
<dbReference type="Gene3D" id="2.60.120.460">
    <property type="entry name" value="YjbQ-like"/>
    <property type="match status" value="1"/>
</dbReference>
<dbReference type="InterPro" id="IPR001602">
    <property type="entry name" value="UPF0047_YjbQ-like"/>
</dbReference>
<dbReference type="PANTHER" id="PTHR30615:SF8">
    <property type="entry name" value="UPF0047 PROTEIN C4A8.02C"/>
    <property type="match status" value="1"/>
</dbReference>
<comment type="similarity">
    <text evidence="1">Belongs to the UPF0047 family.</text>
</comment>
<proteinExistence type="inferred from homology"/>
<gene>
    <name evidence="2" type="ORF">CLV48_11560</name>
</gene>
<name>A0A2P8DTH0_9BACT</name>
<dbReference type="RefSeq" id="WP_106568822.1">
    <property type="nucleotide sequence ID" value="NZ_PYGF01000015.1"/>
</dbReference>
<comment type="caution">
    <text evidence="2">The sequence shown here is derived from an EMBL/GenBank/DDBJ whole genome shotgun (WGS) entry which is preliminary data.</text>
</comment>